<dbReference type="EMBL" id="MEXB01000006">
    <property type="protein sequence ID" value="OGC88632.1"/>
    <property type="molecule type" value="Genomic_DNA"/>
</dbReference>
<proteinExistence type="predicted"/>
<organism evidence="2 3">
    <name type="scientific">Candidatus Adlerbacteria bacterium RIFOXYC1_FULL_48_26</name>
    <dbReference type="NCBI Taxonomy" id="1797247"/>
    <lineage>
        <taxon>Bacteria</taxon>
        <taxon>Candidatus Adleribacteriota</taxon>
    </lineage>
</organism>
<keyword evidence="1" id="KW-0812">Transmembrane</keyword>
<feature type="transmembrane region" description="Helical" evidence="1">
    <location>
        <begin position="15"/>
        <end position="37"/>
    </location>
</feature>
<accession>A0A1F4Y3W7</accession>
<dbReference type="Proteomes" id="UP000176568">
    <property type="component" value="Unassembled WGS sequence"/>
</dbReference>
<protein>
    <submittedName>
        <fullName evidence="2">Uncharacterized protein</fullName>
    </submittedName>
</protein>
<evidence type="ECO:0000313" key="2">
    <source>
        <dbReference type="EMBL" id="OGC88632.1"/>
    </source>
</evidence>
<reference evidence="2 3" key="1">
    <citation type="journal article" date="2016" name="Nat. Commun.">
        <title>Thousands of microbial genomes shed light on interconnected biogeochemical processes in an aquifer system.</title>
        <authorList>
            <person name="Anantharaman K."/>
            <person name="Brown C.T."/>
            <person name="Hug L.A."/>
            <person name="Sharon I."/>
            <person name="Castelle C.J."/>
            <person name="Probst A.J."/>
            <person name="Thomas B.C."/>
            <person name="Singh A."/>
            <person name="Wilkins M.J."/>
            <person name="Karaoz U."/>
            <person name="Brodie E.L."/>
            <person name="Williams K.H."/>
            <person name="Hubbard S.S."/>
            <person name="Banfield J.F."/>
        </authorList>
    </citation>
    <scope>NUCLEOTIDE SEQUENCE [LARGE SCALE GENOMIC DNA]</scope>
</reference>
<keyword evidence="1" id="KW-0472">Membrane</keyword>
<name>A0A1F4Y3W7_9BACT</name>
<comment type="caution">
    <text evidence="2">The sequence shown here is derived from an EMBL/GenBank/DDBJ whole genome shotgun (WGS) entry which is preliminary data.</text>
</comment>
<evidence type="ECO:0000313" key="3">
    <source>
        <dbReference type="Proteomes" id="UP000176568"/>
    </source>
</evidence>
<gene>
    <name evidence="2" type="ORF">A2419_02185</name>
</gene>
<evidence type="ECO:0000256" key="1">
    <source>
        <dbReference type="SAM" id="Phobius"/>
    </source>
</evidence>
<keyword evidence="1" id="KW-1133">Transmembrane helix</keyword>
<dbReference type="AlphaFoldDB" id="A0A1F4Y3W7"/>
<sequence length="63" mass="7135">MFELTQRKANIFRSWINPFISLMFVGSFSLGAFLIVYNTAFGKNPIAEVFTSAIESRTTLPDK</sequence>